<dbReference type="AlphaFoldDB" id="A0A927IJQ6"/>
<dbReference type="EMBL" id="JACYFG010000051">
    <property type="protein sequence ID" value="MBD5782053.1"/>
    <property type="molecule type" value="Genomic_DNA"/>
</dbReference>
<feature type="region of interest" description="Disordered" evidence="1">
    <location>
        <begin position="46"/>
        <end position="96"/>
    </location>
</feature>
<sequence length="96" mass="10420">MTQLRENNPSAAVCNLAWLDFFSNEDDWKNDLIDSAFFNGACQRASSQPQAAETSSPPTTLSRRNSYPKSTISAKPHAFGLKPTGSASFPPPSQQS</sequence>
<feature type="compositionally biased region" description="Polar residues" evidence="1">
    <location>
        <begin position="46"/>
        <end position="73"/>
    </location>
</feature>
<organism evidence="2 3">
    <name type="scientific">Pelagicoccus enzymogenes</name>
    <dbReference type="NCBI Taxonomy" id="2773457"/>
    <lineage>
        <taxon>Bacteria</taxon>
        <taxon>Pseudomonadati</taxon>
        <taxon>Verrucomicrobiota</taxon>
        <taxon>Opitutia</taxon>
        <taxon>Puniceicoccales</taxon>
        <taxon>Pelagicoccaceae</taxon>
        <taxon>Pelagicoccus</taxon>
    </lineage>
</organism>
<evidence type="ECO:0000313" key="2">
    <source>
        <dbReference type="EMBL" id="MBD5782053.1"/>
    </source>
</evidence>
<name>A0A927IJQ6_9BACT</name>
<protein>
    <submittedName>
        <fullName evidence="2">Uncharacterized protein</fullName>
    </submittedName>
</protein>
<dbReference type="RefSeq" id="WP_191619120.1">
    <property type="nucleotide sequence ID" value="NZ_JACYFG010000051.1"/>
</dbReference>
<keyword evidence="3" id="KW-1185">Reference proteome</keyword>
<accession>A0A927IJQ6</accession>
<gene>
    <name evidence="2" type="ORF">IEN85_21320</name>
</gene>
<reference evidence="2" key="1">
    <citation type="submission" date="2020-09" db="EMBL/GenBank/DDBJ databases">
        <title>Pelagicoccus enzymogenes sp. nov. with an EPS production, isolated from marine sediment.</title>
        <authorList>
            <person name="Feng X."/>
        </authorList>
    </citation>
    <scope>NUCLEOTIDE SEQUENCE</scope>
    <source>
        <strain evidence="2">NFK12</strain>
    </source>
</reference>
<proteinExistence type="predicted"/>
<dbReference type="Proteomes" id="UP000622317">
    <property type="component" value="Unassembled WGS sequence"/>
</dbReference>
<evidence type="ECO:0000256" key="1">
    <source>
        <dbReference type="SAM" id="MobiDB-lite"/>
    </source>
</evidence>
<comment type="caution">
    <text evidence="2">The sequence shown here is derived from an EMBL/GenBank/DDBJ whole genome shotgun (WGS) entry which is preliminary data.</text>
</comment>
<evidence type="ECO:0000313" key="3">
    <source>
        <dbReference type="Proteomes" id="UP000622317"/>
    </source>
</evidence>